<dbReference type="RefSeq" id="WP_105723829.1">
    <property type="nucleotide sequence ID" value="NZ_PVBS01000001.1"/>
</dbReference>
<evidence type="ECO:0000256" key="1">
    <source>
        <dbReference type="ARBA" id="ARBA00007847"/>
    </source>
</evidence>
<dbReference type="PANTHER" id="PTHR21198:SF7">
    <property type="entry name" value="ASPARTATE-GLUTAMATE RACEMASE FAMILY"/>
    <property type="match status" value="1"/>
</dbReference>
<accession>A0A2S9JTY2</accession>
<dbReference type="InterPro" id="IPR001920">
    <property type="entry name" value="Asp/Glu_race"/>
</dbReference>
<dbReference type="AlphaFoldDB" id="A0A2S9JTY2"/>
<evidence type="ECO:0000313" key="3">
    <source>
        <dbReference type="EMBL" id="PRD56729.1"/>
    </source>
</evidence>
<dbReference type="InterPro" id="IPR015942">
    <property type="entry name" value="Asp/Glu/hydantoin_racemase"/>
</dbReference>
<protein>
    <submittedName>
        <fullName evidence="3">Aspartate racemase</fullName>
    </submittedName>
</protein>
<proteinExistence type="inferred from homology"/>
<dbReference type="EMBL" id="PVBS01000001">
    <property type="protein sequence ID" value="PRD56729.1"/>
    <property type="molecule type" value="Genomic_DNA"/>
</dbReference>
<comment type="similarity">
    <text evidence="1">Belongs to the aspartate/glutamate racemases family.</text>
</comment>
<dbReference type="SUPFAM" id="SSF53681">
    <property type="entry name" value="Aspartate/glutamate racemase"/>
    <property type="match status" value="2"/>
</dbReference>
<comment type="caution">
    <text evidence="3">The sequence shown here is derived from an EMBL/GenBank/DDBJ whole genome shotgun (WGS) entry which is preliminary data.</text>
</comment>
<keyword evidence="4" id="KW-1185">Reference proteome</keyword>
<dbReference type="GO" id="GO:0047661">
    <property type="term" value="F:amino-acid racemase activity"/>
    <property type="evidence" value="ECO:0007669"/>
    <property type="project" value="InterPro"/>
</dbReference>
<dbReference type="OrthoDB" id="9803739at2"/>
<dbReference type="Proteomes" id="UP000238642">
    <property type="component" value="Unassembled WGS sequence"/>
</dbReference>
<sequence>MDRNYLLNKKIGILGGTSYPSTLLYYETLNRLYHKKFGEYHSCPIILYSIDYNAIKSNYHDGWSIIPKLLKKELEILASFKPSCIIIANNTLHKAYDIIKDTLETGIPVLHIIDLTKQYIEKMGYNNVLLLGTKFTMEDSFFKQPLSDGGVNIVIPNEEERFKIQEIQTQVSSGSFQDYHVDYFKNVINKKYAHLDAFILGCTEIPLIYKNIDTNINLINTLALQCEEAMFFFE</sequence>
<organism evidence="3 4">
    <name type="scientific">Sphingobacterium gobiense</name>
    <dbReference type="NCBI Taxonomy" id="1382456"/>
    <lineage>
        <taxon>Bacteria</taxon>
        <taxon>Pseudomonadati</taxon>
        <taxon>Bacteroidota</taxon>
        <taxon>Sphingobacteriia</taxon>
        <taxon>Sphingobacteriales</taxon>
        <taxon>Sphingobacteriaceae</taxon>
        <taxon>Sphingobacterium</taxon>
    </lineage>
</organism>
<dbReference type="InterPro" id="IPR004380">
    <property type="entry name" value="Asp_race"/>
</dbReference>
<keyword evidence="2" id="KW-0413">Isomerase</keyword>
<dbReference type="NCBIfam" id="TIGR00035">
    <property type="entry name" value="asp_race"/>
    <property type="match status" value="1"/>
</dbReference>
<gene>
    <name evidence="3" type="ORF">C5749_05725</name>
</gene>
<dbReference type="PANTHER" id="PTHR21198">
    <property type="entry name" value="GLUTAMATE RACEMASE"/>
    <property type="match status" value="1"/>
</dbReference>
<evidence type="ECO:0000313" key="4">
    <source>
        <dbReference type="Proteomes" id="UP000238642"/>
    </source>
</evidence>
<evidence type="ECO:0000256" key="2">
    <source>
        <dbReference type="ARBA" id="ARBA00023235"/>
    </source>
</evidence>
<name>A0A2S9JTY2_9SPHI</name>
<reference evidence="3 4" key="1">
    <citation type="submission" date="2018-02" db="EMBL/GenBank/DDBJ databases">
        <title>The draft genome of Sphingobacterium gobiense H7.</title>
        <authorList>
            <person name="Li L."/>
            <person name="Liu L."/>
            <person name="Zhang X."/>
            <person name="Wang T."/>
            <person name="Liang L."/>
        </authorList>
    </citation>
    <scope>NUCLEOTIDE SEQUENCE [LARGE SCALE GENOMIC DNA]</scope>
    <source>
        <strain evidence="3 4">ACCC 05757</strain>
    </source>
</reference>
<dbReference type="Pfam" id="PF01177">
    <property type="entry name" value="Asp_Glu_race"/>
    <property type="match status" value="1"/>
</dbReference>
<dbReference type="Gene3D" id="3.40.50.1860">
    <property type="match status" value="2"/>
</dbReference>